<feature type="region of interest" description="Disordered" evidence="10">
    <location>
        <begin position="376"/>
        <end position="411"/>
    </location>
</feature>
<protein>
    <submittedName>
        <fullName evidence="11">ATP synthase subunit f, mitochondrial</fullName>
    </submittedName>
</protein>
<name>A0A8D9ECI5_9HEMI</name>
<comment type="subcellular location">
    <subcellularLocation>
        <location evidence="1">Mitochondrion membrane</location>
    </subcellularLocation>
</comment>
<feature type="compositionally biased region" description="Gly residues" evidence="10">
    <location>
        <begin position="74"/>
        <end position="84"/>
    </location>
</feature>
<evidence type="ECO:0000256" key="6">
    <source>
        <dbReference type="ARBA" id="ARBA00023065"/>
    </source>
</evidence>
<feature type="compositionally biased region" description="Polar residues" evidence="10">
    <location>
        <begin position="186"/>
        <end position="203"/>
    </location>
</feature>
<evidence type="ECO:0000256" key="7">
    <source>
        <dbReference type="ARBA" id="ARBA00023128"/>
    </source>
</evidence>
<proteinExistence type="inferred from homology"/>
<dbReference type="GO" id="GO:0031966">
    <property type="term" value="C:mitochondrial membrane"/>
    <property type="evidence" value="ECO:0007669"/>
    <property type="project" value="UniProtKB-SubCell"/>
</dbReference>
<keyword evidence="6" id="KW-0406">Ion transport</keyword>
<keyword evidence="7" id="KW-0496">Mitochondrion</keyword>
<dbReference type="EMBL" id="HBUF01514466">
    <property type="protein sequence ID" value="CAG6747464.1"/>
    <property type="molecule type" value="Transcribed_RNA"/>
</dbReference>
<evidence type="ECO:0000256" key="3">
    <source>
        <dbReference type="ARBA" id="ARBA00022448"/>
    </source>
</evidence>
<keyword evidence="8" id="KW-0472">Membrane</keyword>
<evidence type="ECO:0000256" key="8">
    <source>
        <dbReference type="ARBA" id="ARBA00023136"/>
    </source>
</evidence>
<keyword evidence="9" id="KW-0066">ATP synthesis</keyword>
<dbReference type="GO" id="GO:0045259">
    <property type="term" value="C:proton-transporting ATP synthase complex"/>
    <property type="evidence" value="ECO:0007669"/>
    <property type="project" value="UniProtKB-KW"/>
</dbReference>
<feature type="region of interest" description="Disordered" evidence="10">
    <location>
        <begin position="470"/>
        <end position="523"/>
    </location>
</feature>
<evidence type="ECO:0000313" key="11">
    <source>
        <dbReference type="EMBL" id="CAG6747464.1"/>
    </source>
</evidence>
<feature type="compositionally biased region" description="Acidic residues" evidence="10">
    <location>
        <begin position="394"/>
        <end position="409"/>
    </location>
</feature>
<keyword evidence="4" id="KW-0138">CF(0)</keyword>
<feature type="compositionally biased region" description="Polar residues" evidence="10">
    <location>
        <begin position="470"/>
        <end position="483"/>
    </location>
</feature>
<dbReference type="InterPro" id="IPR019344">
    <property type="entry name" value="F1F0-ATPsyn_F_prd"/>
</dbReference>
<dbReference type="GO" id="GO:0006754">
    <property type="term" value="P:ATP biosynthetic process"/>
    <property type="evidence" value="ECO:0007669"/>
    <property type="project" value="UniProtKB-KW"/>
</dbReference>
<feature type="compositionally biased region" description="Polar residues" evidence="10">
    <location>
        <begin position="147"/>
        <end position="163"/>
    </location>
</feature>
<dbReference type="Pfam" id="PF10206">
    <property type="entry name" value="WRW"/>
    <property type="match status" value="1"/>
</dbReference>
<keyword evidence="5" id="KW-0375">Hydrogen ion transport</keyword>
<dbReference type="GO" id="GO:1902600">
    <property type="term" value="P:proton transmembrane transport"/>
    <property type="evidence" value="ECO:0007669"/>
    <property type="project" value="UniProtKB-KW"/>
</dbReference>
<evidence type="ECO:0000256" key="5">
    <source>
        <dbReference type="ARBA" id="ARBA00022781"/>
    </source>
</evidence>
<comment type="similarity">
    <text evidence="2">Belongs to the ATPase F chain family.</text>
</comment>
<evidence type="ECO:0000256" key="9">
    <source>
        <dbReference type="ARBA" id="ARBA00023310"/>
    </source>
</evidence>
<keyword evidence="3" id="KW-0813">Transport</keyword>
<reference evidence="11" key="1">
    <citation type="submission" date="2021-05" db="EMBL/GenBank/DDBJ databases">
        <authorList>
            <person name="Alioto T."/>
            <person name="Alioto T."/>
            <person name="Gomez Garrido J."/>
        </authorList>
    </citation>
    <scope>NUCLEOTIDE SEQUENCE</scope>
</reference>
<dbReference type="EMBL" id="HBUF01514465">
    <property type="protein sequence ID" value="CAG6747463.1"/>
    <property type="molecule type" value="Transcribed_RNA"/>
</dbReference>
<evidence type="ECO:0000256" key="2">
    <source>
        <dbReference type="ARBA" id="ARBA00005895"/>
    </source>
</evidence>
<evidence type="ECO:0000256" key="4">
    <source>
        <dbReference type="ARBA" id="ARBA00022547"/>
    </source>
</evidence>
<dbReference type="AlphaFoldDB" id="A0A8D9ECI5"/>
<feature type="region of interest" description="Disordered" evidence="10">
    <location>
        <begin position="74"/>
        <end position="100"/>
    </location>
</feature>
<accession>A0A8D9ECI5</accession>
<sequence length="588" mass="61796">MGFGDYPVEYNPRVHGPYDPARFYGNADTPLGQVGGGGAGVTGSGVGGRYPGGQIGGAASGGYPGSGAGGIGGYPGSQVGGGVGQEAEDEGDAQSLSTITQEGKDVKVLASSQGKVGTGVSQTQLSGSYSGNGSFNAMAQTGDDNKGAQSEISGNSTGISSKAQGRAKKTQTQTQLLMNSDDGAIRSQSQISGGSYSTNSQVQGGLKGGVADAQATGSGSTLSQAQIGFLPYLENVNDNQETLFKGGGSASAQGNQKTGLSQSQIEGAFKYGITYQGAAQSSSGRQLGALPKMSISLDPVQIDRVTNQTHQLTNELSSQSVRSTPRYGNDISARSAPSTPRLPTVLPITPPPISSTQLPPLPESQAELVHIPTKTSTETKVVPLPPLTDKNLENEDYEEEYEDDEETDETQLKTKNNVLKMEETPNQVVTKLIPDNVTPAITLQSGQKIPGTNNEIPSGFRGKLFVNEPPTETQPIRTYSSPLLRSDPLDEEMGLKPRRQSYVTPSYRPGPESSGVYSRLPGPGPDSYITVTKSETGKLKDNNNRYSSTYYTKSSTCGYFTFTCNIIDGRTKICKPNPRYNRDGSLCS</sequence>
<organism evidence="11">
    <name type="scientific">Cacopsylla melanoneura</name>
    <dbReference type="NCBI Taxonomy" id="428564"/>
    <lineage>
        <taxon>Eukaryota</taxon>
        <taxon>Metazoa</taxon>
        <taxon>Ecdysozoa</taxon>
        <taxon>Arthropoda</taxon>
        <taxon>Hexapoda</taxon>
        <taxon>Insecta</taxon>
        <taxon>Pterygota</taxon>
        <taxon>Neoptera</taxon>
        <taxon>Paraneoptera</taxon>
        <taxon>Hemiptera</taxon>
        <taxon>Sternorrhyncha</taxon>
        <taxon>Psylloidea</taxon>
        <taxon>Psyllidae</taxon>
        <taxon>Psyllinae</taxon>
        <taxon>Cacopsylla</taxon>
    </lineage>
</organism>
<feature type="compositionally biased region" description="Polar residues" evidence="10">
    <location>
        <begin position="113"/>
        <end position="139"/>
    </location>
</feature>
<evidence type="ECO:0000256" key="10">
    <source>
        <dbReference type="SAM" id="MobiDB-lite"/>
    </source>
</evidence>
<feature type="region of interest" description="Disordered" evidence="10">
    <location>
        <begin position="113"/>
        <end position="217"/>
    </location>
</feature>
<evidence type="ECO:0000256" key="1">
    <source>
        <dbReference type="ARBA" id="ARBA00004325"/>
    </source>
</evidence>